<dbReference type="Gene3D" id="3.30.160.390">
    <property type="entry name" value="Integrase, DNA-binding domain"/>
    <property type="match status" value="1"/>
</dbReference>
<protein>
    <recommendedName>
        <fullName evidence="5">Tyr recombinase domain-containing protein</fullName>
    </recommendedName>
</protein>
<evidence type="ECO:0000259" key="5">
    <source>
        <dbReference type="PROSITE" id="PS51898"/>
    </source>
</evidence>
<proteinExistence type="inferred from homology"/>
<dbReference type="Proteomes" id="UP000094936">
    <property type="component" value="Unassembled WGS sequence"/>
</dbReference>
<evidence type="ECO:0000313" key="7">
    <source>
        <dbReference type="Proteomes" id="UP000094936"/>
    </source>
</evidence>
<gene>
    <name evidence="6" type="ORF">A8L45_10965</name>
</gene>
<evidence type="ECO:0000313" key="6">
    <source>
        <dbReference type="EMBL" id="ODA33309.1"/>
    </source>
</evidence>
<dbReference type="InterPro" id="IPR010998">
    <property type="entry name" value="Integrase_recombinase_N"/>
</dbReference>
<dbReference type="PANTHER" id="PTHR30629">
    <property type="entry name" value="PROPHAGE INTEGRASE"/>
    <property type="match status" value="1"/>
</dbReference>
<dbReference type="PANTHER" id="PTHR30629:SF2">
    <property type="entry name" value="PROPHAGE INTEGRASE INTS-RELATED"/>
    <property type="match status" value="1"/>
</dbReference>
<dbReference type="GO" id="GO:0006310">
    <property type="term" value="P:DNA recombination"/>
    <property type="evidence" value="ECO:0007669"/>
    <property type="project" value="UniProtKB-KW"/>
</dbReference>
<dbReference type="GO" id="GO:0003677">
    <property type="term" value="F:DNA binding"/>
    <property type="evidence" value="ECO:0007669"/>
    <property type="project" value="UniProtKB-KW"/>
</dbReference>
<dbReference type="InterPro" id="IPR050808">
    <property type="entry name" value="Phage_Integrase"/>
</dbReference>
<dbReference type="Pfam" id="PF13356">
    <property type="entry name" value="Arm-DNA-bind_3"/>
    <property type="match status" value="1"/>
</dbReference>
<dbReference type="OrthoDB" id="9795573at2"/>
<sequence length="325" mass="37390">MGKLNVKTIQSLVKGDNKKHSDGGGLYLWVRNPYKTTWRFRYSIGNKRREMTLGCYPELSLAAARTQAQAMRDKLVEDEDPIVTRKQKKRITIRSVDDLFDDWYRNDLLNHLKHPEIPFRIYTKEIKPDLGGYRLNSVAPSQIRDILSAIRYSGRPSISNDALLILKRLFNHGIKLGVVNTNPALAFSAKDAGGVERARDRALSIDELKFVFDVFRQHQISFSRENYLACCLFLSLGIRKSELLGAKWNEFDLENKLWSLPADRTKTSVGIDIPLTYQVMEMLDELRLRARDSQYLFPARRSSKYPHVSPDTVNRAIAKLFGKEP</sequence>
<dbReference type="RefSeq" id="WP_068902152.1">
    <property type="nucleotide sequence ID" value="NZ_JBHUIF010000006.1"/>
</dbReference>
<keyword evidence="7" id="KW-1185">Reference proteome</keyword>
<name>A0A1C3EJB2_9GAMM</name>
<reference evidence="6 7" key="1">
    <citation type="submission" date="2016-05" db="EMBL/GenBank/DDBJ databases">
        <title>Genomic Taxonomy of the Vibrionaceae.</title>
        <authorList>
            <person name="Gomez-Gil B."/>
            <person name="Enciso-Ibarra J."/>
        </authorList>
    </citation>
    <scope>NUCLEOTIDE SEQUENCE [LARGE SCALE GENOMIC DNA]</scope>
    <source>
        <strain evidence="6 7">CAIM 1920</strain>
    </source>
</reference>
<dbReference type="Gene3D" id="1.10.443.10">
    <property type="entry name" value="Intergrase catalytic core"/>
    <property type="match status" value="1"/>
</dbReference>
<evidence type="ECO:0000256" key="3">
    <source>
        <dbReference type="ARBA" id="ARBA00023125"/>
    </source>
</evidence>
<comment type="similarity">
    <text evidence="1">Belongs to the 'phage' integrase family.</text>
</comment>
<dbReference type="AlphaFoldDB" id="A0A1C3EJB2"/>
<dbReference type="EMBL" id="LYBM01000017">
    <property type="protein sequence ID" value="ODA33309.1"/>
    <property type="molecule type" value="Genomic_DNA"/>
</dbReference>
<dbReference type="InterPro" id="IPR025166">
    <property type="entry name" value="Integrase_DNA_bind_dom"/>
</dbReference>
<comment type="caution">
    <text evidence="6">The sequence shown here is derived from an EMBL/GenBank/DDBJ whole genome shotgun (WGS) entry which is preliminary data.</text>
</comment>
<organism evidence="6 7">
    <name type="scientific">Veronia pacifica</name>
    <dbReference type="NCBI Taxonomy" id="1080227"/>
    <lineage>
        <taxon>Bacteria</taxon>
        <taxon>Pseudomonadati</taxon>
        <taxon>Pseudomonadota</taxon>
        <taxon>Gammaproteobacteria</taxon>
        <taxon>Vibrionales</taxon>
        <taxon>Vibrionaceae</taxon>
        <taxon>Veronia</taxon>
    </lineage>
</organism>
<keyword evidence="4" id="KW-0233">DNA recombination</keyword>
<keyword evidence="3" id="KW-0238">DNA-binding</keyword>
<feature type="domain" description="Tyr recombinase" evidence="5">
    <location>
        <begin position="198"/>
        <end position="325"/>
    </location>
</feature>
<keyword evidence="2" id="KW-0229">DNA integration</keyword>
<dbReference type="Pfam" id="PF00589">
    <property type="entry name" value="Phage_integrase"/>
    <property type="match status" value="1"/>
</dbReference>
<dbReference type="GO" id="GO:0015074">
    <property type="term" value="P:DNA integration"/>
    <property type="evidence" value="ECO:0007669"/>
    <property type="project" value="UniProtKB-KW"/>
</dbReference>
<dbReference type="PROSITE" id="PS51898">
    <property type="entry name" value="TYR_RECOMBINASE"/>
    <property type="match status" value="1"/>
</dbReference>
<dbReference type="InterPro" id="IPR013762">
    <property type="entry name" value="Integrase-like_cat_sf"/>
</dbReference>
<accession>A0A1C3EJB2</accession>
<dbReference type="InterPro" id="IPR011010">
    <property type="entry name" value="DNA_brk_join_enz"/>
</dbReference>
<evidence type="ECO:0000256" key="1">
    <source>
        <dbReference type="ARBA" id="ARBA00008857"/>
    </source>
</evidence>
<dbReference type="Gene3D" id="1.10.150.130">
    <property type="match status" value="1"/>
</dbReference>
<evidence type="ECO:0000256" key="2">
    <source>
        <dbReference type="ARBA" id="ARBA00022908"/>
    </source>
</evidence>
<dbReference type="InterPro" id="IPR038488">
    <property type="entry name" value="Integrase_DNA-bd_sf"/>
</dbReference>
<evidence type="ECO:0000256" key="4">
    <source>
        <dbReference type="ARBA" id="ARBA00023172"/>
    </source>
</evidence>
<dbReference type="InterPro" id="IPR002104">
    <property type="entry name" value="Integrase_catalytic"/>
</dbReference>
<dbReference type="SUPFAM" id="SSF56349">
    <property type="entry name" value="DNA breaking-rejoining enzymes"/>
    <property type="match status" value="1"/>
</dbReference>